<evidence type="ECO:0000259" key="6">
    <source>
        <dbReference type="Pfam" id="PF00419"/>
    </source>
</evidence>
<geneLocation type="plasmid" evidence="7 8">
    <name>pAYTCM-4</name>
</geneLocation>
<dbReference type="Proteomes" id="UP001244586">
    <property type="component" value="Plasmid pAYTCM-4"/>
</dbReference>
<dbReference type="SUPFAM" id="SSF49401">
    <property type="entry name" value="Bacterial adhesins"/>
    <property type="match status" value="1"/>
</dbReference>
<dbReference type="InterPro" id="IPR000259">
    <property type="entry name" value="Adhesion_dom_fimbrial"/>
</dbReference>
<dbReference type="InterPro" id="IPR050263">
    <property type="entry name" value="Bact_Fimbrial_Adh_Pro"/>
</dbReference>
<dbReference type="InterPro" id="IPR008966">
    <property type="entry name" value="Adhesion_dom_sf"/>
</dbReference>
<dbReference type="GO" id="GO:0009289">
    <property type="term" value="C:pilus"/>
    <property type="evidence" value="ECO:0007669"/>
    <property type="project" value="UniProtKB-SubCell"/>
</dbReference>
<name>A0AAJ6LB82_ACIJO</name>
<sequence>MCKQLLGLIIILLYCSKAYSLCGTDINPVNFTATMASALSDNSYRQLSLQTVQVSSPQPISGCFLSGSSVFKMEPNTDLLTSSTITTGGYTYYQIPASFITPLPTFNVYMAFSVKDNQDNATEYWVNDATTAYTIFTGTSSTRGIRLENVRLLVSGIGNAQATFVINNLRLGQLTALSGITESASTIIRLSNSTFKITKTTCVVNSGAAINVTLPTVRTTDFTSIGQTLGDTTFTMNVSGCNAIDANKSLVALLTDNNNAASNTLGLLKNTGTNYSPNVSVQITDSSGSPLPIAPKVIGSSSSFFNFGTIGTGGTVSKSFKARYYSNAIPVPATGVYAQATITLIYN</sequence>
<evidence type="ECO:0000313" key="8">
    <source>
        <dbReference type="Proteomes" id="UP001244586"/>
    </source>
</evidence>
<protein>
    <submittedName>
        <fullName evidence="7">Fimbrial protein</fullName>
    </submittedName>
</protein>
<dbReference type="EMBL" id="CP121780">
    <property type="protein sequence ID" value="WMG20152.1"/>
    <property type="molecule type" value="Genomic_DNA"/>
</dbReference>
<reference evidence="7 8" key="1">
    <citation type="submission" date="2023-04" db="EMBL/GenBank/DDBJ databases">
        <title>Acinetobacter johnsonii isolate AYTCM encoding NDM-1, OXA-58 and PER-1.</title>
        <authorList>
            <person name="Tian C."/>
            <person name="Wang S."/>
            <person name="Fan X."/>
            <person name="Xia D."/>
        </authorList>
    </citation>
    <scope>NUCLEOTIDE SEQUENCE [LARGE SCALE GENOMIC DNA]</scope>
    <source>
        <strain evidence="7 8">AYTCM</strain>
        <plasmid evidence="7 8">pAYTCM-4</plasmid>
    </source>
</reference>
<dbReference type="AlphaFoldDB" id="A0AAJ6LB82"/>
<proteinExistence type="inferred from homology"/>
<evidence type="ECO:0000313" key="7">
    <source>
        <dbReference type="EMBL" id="WMG20152.1"/>
    </source>
</evidence>
<evidence type="ECO:0000256" key="1">
    <source>
        <dbReference type="ARBA" id="ARBA00004561"/>
    </source>
</evidence>
<keyword evidence="8" id="KW-1185">Reference proteome</keyword>
<dbReference type="PANTHER" id="PTHR33420">
    <property type="entry name" value="FIMBRIAL SUBUNIT ELFA-RELATED"/>
    <property type="match status" value="1"/>
</dbReference>
<gene>
    <name evidence="7" type="ORF">QBJ73_19585</name>
</gene>
<evidence type="ECO:0000256" key="5">
    <source>
        <dbReference type="SAM" id="SignalP"/>
    </source>
</evidence>
<comment type="similarity">
    <text evidence="2">Belongs to the fimbrial protein family.</text>
</comment>
<dbReference type="GO" id="GO:0043709">
    <property type="term" value="P:cell adhesion involved in single-species biofilm formation"/>
    <property type="evidence" value="ECO:0007669"/>
    <property type="project" value="TreeGrafter"/>
</dbReference>
<keyword evidence="7" id="KW-0614">Plasmid</keyword>
<keyword evidence="3 5" id="KW-0732">Signal</keyword>
<dbReference type="Gene3D" id="2.60.40.1090">
    <property type="entry name" value="Fimbrial-type adhesion domain"/>
    <property type="match status" value="1"/>
</dbReference>
<evidence type="ECO:0000256" key="4">
    <source>
        <dbReference type="ARBA" id="ARBA00023263"/>
    </source>
</evidence>
<organism evidence="7 8">
    <name type="scientific">Acinetobacter johnsonii</name>
    <dbReference type="NCBI Taxonomy" id="40214"/>
    <lineage>
        <taxon>Bacteria</taxon>
        <taxon>Pseudomonadati</taxon>
        <taxon>Pseudomonadota</taxon>
        <taxon>Gammaproteobacteria</taxon>
        <taxon>Moraxellales</taxon>
        <taxon>Moraxellaceae</taxon>
        <taxon>Acinetobacter</taxon>
    </lineage>
</organism>
<dbReference type="PANTHER" id="PTHR33420:SF12">
    <property type="entry name" value="FIMBRIN-LIKE PROTEIN FIMI-RELATED"/>
    <property type="match status" value="1"/>
</dbReference>
<dbReference type="RefSeq" id="WP_308469721.1">
    <property type="nucleotide sequence ID" value="NZ_CP121780.1"/>
</dbReference>
<feature type="signal peptide" evidence="5">
    <location>
        <begin position="1"/>
        <end position="20"/>
    </location>
</feature>
<feature type="domain" description="Fimbrial-type adhesion" evidence="6">
    <location>
        <begin position="196"/>
        <end position="346"/>
    </location>
</feature>
<dbReference type="InterPro" id="IPR036937">
    <property type="entry name" value="Adhesion_dom_fimbrial_sf"/>
</dbReference>
<keyword evidence="4" id="KW-0281">Fimbrium</keyword>
<feature type="chain" id="PRO_5042558154" evidence="5">
    <location>
        <begin position="21"/>
        <end position="347"/>
    </location>
</feature>
<accession>A0AAJ6LB82</accession>
<dbReference type="Pfam" id="PF00419">
    <property type="entry name" value="Fimbrial"/>
    <property type="match status" value="1"/>
</dbReference>
<comment type="subcellular location">
    <subcellularLocation>
        <location evidence="1">Fimbrium</location>
    </subcellularLocation>
</comment>
<evidence type="ECO:0000256" key="3">
    <source>
        <dbReference type="ARBA" id="ARBA00022729"/>
    </source>
</evidence>
<evidence type="ECO:0000256" key="2">
    <source>
        <dbReference type="ARBA" id="ARBA00006671"/>
    </source>
</evidence>